<dbReference type="AlphaFoldDB" id="A0A266Q6K5"/>
<dbReference type="Gene3D" id="1.20.1600.10">
    <property type="entry name" value="Outer membrane efflux proteins (OEP)"/>
    <property type="match status" value="1"/>
</dbReference>
<dbReference type="Proteomes" id="UP000216101">
    <property type="component" value="Unassembled WGS sequence"/>
</dbReference>
<keyword evidence="2" id="KW-0175">Coiled coil</keyword>
<dbReference type="EMBL" id="NHNI01000001">
    <property type="protein sequence ID" value="OZY85514.1"/>
    <property type="molecule type" value="Genomic_DNA"/>
</dbReference>
<dbReference type="GO" id="GO:0015562">
    <property type="term" value="F:efflux transmembrane transporter activity"/>
    <property type="evidence" value="ECO:0007669"/>
    <property type="project" value="InterPro"/>
</dbReference>
<comment type="similarity">
    <text evidence="1">Belongs to the outer membrane factor (OMF) (TC 1.B.17) family.</text>
</comment>
<dbReference type="InterPro" id="IPR003423">
    <property type="entry name" value="OMP_efflux"/>
</dbReference>
<organism evidence="3 4">
    <name type="scientific">Cellvibrio mixtus</name>
    <dbReference type="NCBI Taxonomy" id="39650"/>
    <lineage>
        <taxon>Bacteria</taxon>
        <taxon>Pseudomonadati</taxon>
        <taxon>Pseudomonadota</taxon>
        <taxon>Gammaproteobacteria</taxon>
        <taxon>Cellvibrionales</taxon>
        <taxon>Cellvibrionaceae</taxon>
        <taxon>Cellvibrio</taxon>
    </lineage>
</organism>
<feature type="coiled-coil region" evidence="2">
    <location>
        <begin position="288"/>
        <end position="315"/>
    </location>
</feature>
<gene>
    <name evidence="3" type="ORF">CBP51_00220</name>
</gene>
<accession>A0A266Q6K5</accession>
<dbReference type="Pfam" id="PF02321">
    <property type="entry name" value="OEP"/>
    <property type="match status" value="1"/>
</dbReference>
<sequence>MALTQWLTATTNAEGSMQHSRATICPNHIATGLLLVSCLLLSACSTTAIPRGHSLAAVEKTLAENFPIALLPPQTSQEDSLSASAAVQLLLQQSPKVRAAIARLGIADAQQLQAELINNPHISIGAMKPDEGGRWQLDAGLSQPLLALFTRPLRRELAQENLLLAQQQLQAQLQALVVQTQRDYYRAVATQQHVQVQQQVWEAARAQQQLALSLYRAGNMAENTFLYYDNELRRVEQQLNAFKQTAQEKRLQLFNLIGLQSTADFTLPTQLPLPGDDIFVHRELMSIAKQQRLDLRIAQQQLTLLEKRRHLIKNEYGWRDIGLGINAEREFDGATNIGPAVEFSLPVFNRGQGALAAIDAQVSRLQAELQQRELDMDLQIASALNQLKTAQQQLTLLTQSLAVAQQRVALTSREVNFMLSSPLELLAIKRDEIQLAHDYTDELNRYWQARSQLELAIGQALPLIPREHKEHHHHD</sequence>
<evidence type="ECO:0000256" key="1">
    <source>
        <dbReference type="ARBA" id="ARBA00007613"/>
    </source>
</evidence>
<evidence type="ECO:0000313" key="4">
    <source>
        <dbReference type="Proteomes" id="UP000216101"/>
    </source>
</evidence>
<comment type="caution">
    <text evidence="3">The sequence shown here is derived from an EMBL/GenBank/DDBJ whole genome shotgun (WGS) entry which is preliminary data.</text>
</comment>
<evidence type="ECO:0008006" key="5">
    <source>
        <dbReference type="Google" id="ProtNLM"/>
    </source>
</evidence>
<feature type="coiled-coil region" evidence="2">
    <location>
        <begin position="355"/>
        <end position="407"/>
    </location>
</feature>
<dbReference type="InterPro" id="IPR010131">
    <property type="entry name" value="MdtP/NodT-like"/>
</dbReference>
<proteinExistence type="inferred from homology"/>
<protein>
    <recommendedName>
        <fullName evidence="5">Transporter</fullName>
    </recommendedName>
</protein>
<evidence type="ECO:0000313" key="3">
    <source>
        <dbReference type="EMBL" id="OZY85514.1"/>
    </source>
</evidence>
<evidence type="ECO:0000256" key="2">
    <source>
        <dbReference type="SAM" id="Coils"/>
    </source>
</evidence>
<dbReference type="PANTHER" id="PTHR30203">
    <property type="entry name" value="OUTER MEMBRANE CATION EFFLUX PROTEIN"/>
    <property type="match status" value="1"/>
</dbReference>
<reference evidence="4" key="1">
    <citation type="submission" date="2017-05" db="EMBL/GenBank/DDBJ databases">
        <authorList>
            <person name="Barney B.M."/>
        </authorList>
    </citation>
    <scope>NUCLEOTIDE SEQUENCE [LARGE SCALE GENOMIC DNA]</scope>
    <source>
        <strain evidence="4">PSBB022</strain>
    </source>
</reference>
<dbReference type="PANTHER" id="PTHR30203:SF24">
    <property type="entry name" value="BLR4935 PROTEIN"/>
    <property type="match status" value="1"/>
</dbReference>
<keyword evidence="4" id="KW-1185">Reference proteome</keyword>
<dbReference type="SUPFAM" id="SSF56954">
    <property type="entry name" value="Outer membrane efflux proteins (OEP)"/>
    <property type="match status" value="1"/>
</dbReference>
<name>A0A266Q6K5_9GAMM</name>